<feature type="transmembrane region" description="Helical" evidence="2">
    <location>
        <begin position="726"/>
        <end position="748"/>
    </location>
</feature>
<feature type="transmembrane region" description="Helical" evidence="2">
    <location>
        <begin position="414"/>
        <end position="436"/>
    </location>
</feature>
<dbReference type="InterPro" id="IPR019428">
    <property type="entry name" value="7TM_GPCR_serpentine_rcpt_Str"/>
</dbReference>
<accession>A0A8R1YDG7</accession>
<keyword evidence="2" id="KW-0472">Membrane</keyword>
<feature type="transmembrane region" description="Helical" evidence="2">
    <location>
        <begin position="1149"/>
        <end position="1167"/>
    </location>
</feature>
<feature type="transmembrane region" description="Helical" evidence="2">
    <location>
        <begin position="374"/>
        <end position="393"/>
    </location>
</feature>
<feature type="transmembrane region" description="Helical" evidence="2">
    <location>
        <begin position="456"/>
        <end position="476"/>
    </location>
</feature>
<feature type="transmembrane region" description="Helical" evidence="2">
    <location>
        <begin position="542"/>
        <end position="562"/>
    </location>
</feature>
<keyword evidence="2" id="KW-0812">Transmembrane</keyword>
<feature type="transmembrane region" description="Helical" evidence="2">
    <location>
        <begin position="1344"/>
        <end position="1370"/>
    </location>
</feature>
<dbReference type="Proteomes" id="UP000005239">
    <property type="component" value="Unassembled WGS sequence"/>
</dbReference>
<feature type="transmembrane region" description="Helical" evidence="2">
    <location>
        <begin position="648"/>
        <end position="665"/>
    </location>
</feature>
<sequence>MNFAYVAAVVVCSIEGVLGIILNVWLFYSLVRSKRGLMENMYRVPIYVSSVQNLLLCLLVATMNFVHIFREGTFVSAMFGPLAQTLPARIALVLTTMMWTLIPVTASLQLIGLSRVTWSFWKRIAISFIFTIICVVDVAVVSSGFVPSPQFTVVLEGIVRDLYGLYKEVRVITVGSTGKYTEINNGRSLITLLLYLVLAPYILSYGLFVCLAVLTPANSARRHSERAHTPAIARFSHHAIASGLPAPGDNLDTRLGLSNWCRNPDEHGFCYAHFYILSVDLSVSSGSSAASLRATIELTIARFHENRNIGQTEGELKPRRMTGKRDPTGEEGEQSMKISLTKVNAVSGLVLTSILLYAIRWFSGPNLGSYKNLLTTFAVTDLFLIVLHGVVRPRTVLVGTTHGVSTDTIVDDRLVTAIYIAFQSVPFTLLIIHFLYRYWSVRRRHLLYLFSNKAFILVLATGIVGELNAFVMSMYVTTDPKDSVGRDALTKECERKYDRHIEHAWIILDHWAAVPLLFVHIPSVIAINLPFFRLCEGPIHDIVSPIYTCFPVWHAAVILLLISDYRRRLLWMIDPIIKKLLELRTVEKVVILRGGLKYEFCILRSGNPVHNRRRARHDLKYLAALRAVSVEAKPHGEHVPIYVSSVQNLLLCFLIATMNFVHIFRDGTFVTAMFGPLANALPREASVVVFQIALVLTSMMWSLIPVTAVLQLIGLSRLSWPFWRRISVSFVFTTLCVIDVAGLSPGFAPTADFAVLLEDIVRDLYDIDQGSKVAAAGSTATHSEINDGRSLITIMLYMILATYTLSYGFFVCLVVLIRRRLSAYGVTLSERTLRLQRAFQKMQLLQGFLPLAIISIPAAVFVIGTIAQTSMDFVKLLLTFFLWICPSVQVRECSFGSSVKRPRARPNRRKPEPLQREKKIPLARHPEGEAIDNLTRCIIQLTVLVGTTHGVVPDSDSMIDVTAIYIAFQSVPFTLLMIHFLYQYWSVRRPHLLRLFFKKSFCNASCKWNLRRDCCMFRFMMSMYAKTDPEDTVRRLLLVRECERKYNRHIERAWIVLDHWTSVSLLFVHVSSLIAINLPFFRISGERIHDFVSPIYTCFPVWDAVVIILLIADFRRGLRRDFVKFVYRIQIHKLSTVSTVSVFCPPYSHPFSVTGLILSTVLLYAIWQFSGAHFGAYKNLLTAFAVTDMFLVIQHAAVHPRTVLVGYTHGIASDTVFDDRRVTAVYIAFQSVPFTLLIIHFLYRYWVVRRTDLIYLFSSKAFANPLRCDVHFLELFRFLLSMYFTTSPEHSTGKLLLVNECERKYGRHIEQAWIVLDHWVRCQLIPPDSIDLKFQRENKFDVKLCFTIVLTNVLMLSSIVLASVLAILTFHHITTFGTMSIHSAHDIQASIPLLFVHVPSLIAINLPFLRLSGGRIHDFVSPVYTCFPVWDAAVILFLIPDYRLGLQRVLRDLHFPDVSLLAVDFTLSQAVFVGELIYSGMKTERTEVQPEVPTEPQD</sequence>
<reference evidence="4" key="1">
    <citation type="journal article" date="2008" name="Nat. Genet.">
        <title>The Pristionchus pacificus genome provides a unique perspective on nematode lifestyle and parasitism.</title>
        <authorList>
            <person name="Dieterich C."/>
            <person name="Clifton S.W."/>
            <person name="Schuster L.N."/>
            <person name="Chinwalla A."/>
            <person name="Delehaunty K."/>
            <person name="Dinkelacker I."/>
            <person name="Fulton L."/>
            <person name="Fulton R."/>
            <person name="Godfrey J."/>
            <person name="Minx P."/>
            <person name="Mitreva M."/>
            <person name="Roeseler W."/>
            <person name="Tian H."/>
            <person name="Witte H."/>
            <person name="Yang S.P."/>
            <person name="Wilson R.K."/>
            <person name="Sommer R.J."/>
        </authorList>
    </citation>
    <scope>NUCLEOTIDE SEQUENCE [LARGE SCALE GENOMIC DNA]</scope>
    <source>
        <strain evidence="4">PS312</strain>
    </source>
</reference>
<feature type="transmembrane region" description="Helical" evidence="2">
    <location>
        <begin position="51"/>
        <end position="70"/>
    </location>
</feature>
<feature type="transmembrane region" description="Helical" evidence="2">
    <location>
        <begin position="844"/>
        <end position="867"/>
    </location>
</feature>
<feature type="transmembrane region" description="Helical" evidence="2">
    <location>
        <begin position="124"/>
        <end position="146"/>
    </location>
</feature>
<evidence type="ECO:0000256" key="2">
    <source>
        <dbReference type="SAM" id="Phobius"/>
    </source>
</evidence>
<feature type="transmembrane region" description="Helical" evidence="2">
    <location>
        <begin position="505"/>
        <end position="530"/>
    </location>
</feature>
<accession>A0A2A6CMY4</accession>
<feature type="transmembrane region" description="Helical" evidence="2">
    <location>
        <begin position="90"/>
        <end position="112"/>
    </location>
</feature>
<feature type="transmembrane region" description="Helical" evidence="2">
    <location>
        <begin position="343"/>
        <end position="362"/>
    </location>
</feature>
<feature type="transmembrane region" description="Helical" evidence="2">
    <location>
        <begin position="1054"/>
        <end position="1081"/>
    </location>
</feature>
<evidence type="ECO:0000313" key="4">
    <source>
        <dbReference type="Proteomes" id="UP000005239"/>
    </source>
</evidence>
<evidence type="ECO:0000256" key="1">
    <source>
        <dbReference type="SAM" id="MobiDB-lite"/>
    </source>
</evidence>
<name>A0A2A6CMY4_PRIPA</name>
<feature type="region of interest" description="Disordered" evidence="1">
    <location>
        <begin position="311"/>
        <end position="334"/>
    </location>
</feature>
<protein>
    <submittedName>
        <fullName evidence="3">G protein-coupled receptor</fullName>
    </submittedName>
</protein>
<proteinExistence type="predicted"/>
<feature type="transmembrane region" description="Helical" evidence="2">
    <location>
        <begin position="1223"/>
        <end position="1243"/>
    </location>
</feature>
<feature type="transmembrane region" description="Helical" evidence="2">
    <location>
        <begin position="685"/>
        <end position="714"/>
    </location>
</feature>
<feature type="compositionally biased region" description="Basic and acidic residues" evidence="1">
    <location>
        <begin position="909"/>
        <end position="919"/>
    </location>
</feature>
<dbReference type="InterPro" id="IPR019423">
    <property type="entry name" value="7TM_GPCR_serpentine_rcpt_Srj"/>
</dbReference>
<dbReference type="PANTHER" id="PTHR45907">
    <property type="entry name" value="SERPENTINE RECEPTOR, CLASS J"/>
    <property type="match status" value="1"/>
</dbReference>
<dbReference type="Pfam" id="PF10326">
    <property type="entry name" value="7TM_GPCR_Str"/>
    <property type="match status" value="3"/>
</dbReference>
<gene>
    <name evidence="3" type="primary">WBGene00105206</name>
</gene>
<feature type="transmembrane region" description="Helical" evidence="2">
    <location>
        <begin position="192"/>
        <end position="214"/>
    </location>
</feature>
<feature type="transmembrane region" description="Helical" evidence="2">
    <location>
        <begin position="963"/>
        <end position="985"/>
    </location>
</feature>
<dbReference type="EnsemblMetazoa" id="PPA15652.1">
    <property type="protein sequence ID" value="PPA15652.1"/>
    <property type="gene ID" value="WBGene00105206"/>
</dbReference>
<keyword evidence="2" id="KW-1133">Transmembrane helix</keyword>
<organism evidence="3 4">
    <name type="scientific">Pristionchus pacificus</name>
    <name type="common">Parasitic nematode worm</name>
    <dbReference type="NCBI Taxonomy" id="54126"/>
    <lineage>
        <taxon>Eukaryota</taxon>
        <taxon>Metazoa</taxon>
        <taxon>Ecdysozoa</taxon>
        <taxon>Nematoda</taxon>
        <taxon>Chromadorea</taxon>
        <taxon>Rhabditida</taxon>
        <taxon>Rhabditina</taxon>
        <taxon>Diplogasteromorpha</taxon>
        <taxon>Diplogasteroidea</taxon>
        <taxon>Neodiplogasteridae</taxon>
        <taxon>Pristionchus</taxon>
    </lineage>
</organism>
<dbReference type="PANTHER" id="PTHR45907:SF16">
    <property type="entry name" value="SERPENTINE RECEPTOR, CLASS J"/>
    <property type="match status" value="1"/>
</dbReference>
<feature type="region of interest" description="Disordered" evidence="1">
    <location>
        <begin position="899"/>
        <end position="919"/>
    </location>
</feature>
<feature type="transmembrane region" description="Helical" evidence="2">
    <location>
        <begin position="794"/>
        <end position="817"/>
    </location>
</feature>
<feature type="transmembrane region" description="Helical" evidence="2">
    <location>
        <begin position="1093"/>
        <end position="1113"/>
    </location>
</feature>
<feature type="compositionally biased region" description="Basic and acidic residues" evidence="1">
    <location>
        <begin position="314"/>
        <end position="328"/>
    </location>
</feature>
<evidence type="ECO:0000313" key="3">
    <source>
        <dbReference type="EnsemblMetazoa" id="PPA15652.1"/>
    </source>
</evidence>
<feature type="transmembrane region" description="Helical" evidence="2">
    <location>
        <begin position="6"/>
        <end position="31"/>
    </location>
</feature>
<feature type="transmembrane region" description="Helical" evidence="2">
    <location>
        <begin position="1390"/>
        <end position="1409"/>
    </location>
</feature>
<reference evidence="3" key="2">
    <citation type="submission" date="2022-06" db="UniProtKB">
        <authorList>
            <consortium name="EnsemblMetazoa"/>
        </authorList>
    </citation>
    <scope>IDENTIFICATION</scope>
    <source>
        <strain evidence="3">PS312</strain>
    </source>
</reference>
<keyword evidence="4" id="KW-1185">Reference proteome</keyword>